<dbReference type="InterPro" id="IPR006260">
    <property type="entry name" value="TonB/TolA_C"/>
</dbReference>
<comment type="subcellular location">
    <subcellularLocation>
        <location evidence="1">Cell inner membrane</location>
        <topology evidence="1">Single-pass membrane protein</topology>
        <orientation evidence="1">Periplasmic side</orientation>
    </subcellularLocation>
</comment>
<name>A0A2P7QGM3_9SPHN</name>
<dbReference type="PANTHER" id="PTHR33446:SF2">
    <property type="entry name" value="PROTEIN TONB"/>
    <property type="match status" value="1"/>
</dbReference>
<dbReference type="GO" id="GO:0055085">
    <property type="term" value="P:transmembrane transport"/>
    <property type="evidence" value="ECO:0007669"/>
    <property type="project" value="InterPro"/>
</dbReference>
<comment type="caution">
    <text evidence="13">The sequence shown here is derived from an EMBL/GenBank/DDBJ whole genome shotgun (WGS) entry which is preliminary data.</text>
</comment>
<accession>A0A2P7QGM3</accession>
<keyword evidence="3" id="KW-0813">Transport</keyword>
<evidence type="ECO:0000256" key="6">
    <source>
        <dbReference type="ARBA" id="ARBA00022692"/>
    </source>
</evidence>
<dbReference type="SUPFAM" id="SSF74653">
    <property type="entry name" value="TolA/TonB C-terminal domain"/>
    <property type="match status" value="1"/>
</dbReference>
<dbReference type="OrthoDB" id="7585155at2"/>
<evidence type="ECO:0000313" key="14">
    <source>
        <dbReference type="Proteomes" id="UP000241167"/>
    </source>
</evidence>
<evidence type="ECO:0000256" key="11">
    <source>
        <dbReference type="SAM" id="Phobius"/>
    </source>
</evidence>
<dbReference type="Proteomes" id="UP000241167">
    <property type="component" value="Unassembled WGS sequence"/>
</dbReference>
<feature type="compositionally biased region" description="Pro residues" evidence="10">
    <location>
        <begin position="110"/>
        <end position="127"/>
    </location>
</feature>
<keyword evidence="4" id="KW-1003">Cell membrane</keyword>
<evidence type="ECO:0000256" key="9">
    <source>
        <dbReference type="ARBA" id="ARBA00023136"/>
    </source>
</evidence>
<evidence type="ECO:0000256" key="4">
    <source>
        <dbReference type="ARBA" id="ARBA00022475"/>
    </source>
</evidence>
<feature type="compositionally biased region" description="Polar residues" evidence="10">
    <location>
        <begin position="214"/>
        <end position="226"/>
    </location>
</feature>
<keyword evidence="8 11" id="KW-1133">Transmembrane helix</keyword>
<keyword evidence="5" id="KW-0997">Cell inner membrane</keyword>
<sequence>MAYADNKMSSGRIAAIVIVALLHALLGYAFVTGLAFKVAKKVAQDLKTFNVEEPPPPEEEPPPPPPDVPVETPPPPVVSPPPLVRLPSPPPPVVSQNVPPPVQVITPIATPAPPAPPAPPPPPPPAPKVVQAATAKGSLAGLITDTDYPAAAIRAEEEGTVRVRLGVGANGRVTSCEVSQSSGSSSLDSATCRILRSRARFTPAKDQTGAATADTITSPPITWRLQ</sequence>
<evidence type="ECO:0000313" key="13">
    <source>
        <dbReference type="EMBL" id="PSJ37138.1"/>
    </source>
</evidence>
<keyword evidence="14" id="KW-1185">Reference proteome</keyword>
<dbReference type="PRINTS" id="PR01217">
    <property type="entry name" value="PRICHEXTENSN"/>
</dbReference>
<dbReference type="Pfam" id="PF03544">
    <property type="entry name" value="TonB_C"/>
    <property type="match status" value="1"/>
</dbReference>
<feature type="region of interest" description="Disordered" evidence="10">
    <location>
        <begin position="203"/>
        <end position="226"/>
    </location>
</feature>
<evidence type="ECO:0000256" key="7">
    <source>
        <dbReference type="ARBA" id="ARBA00022927"/>
    </source>
</evidence>
<dbReference type="PANTHER" id="PTHR33446">
    <property type="entry name" value="PROTEIN TONB-RELATED"/>
    <property type="match status" value="1"/>
</dbReference>
<dbReference type="GO" id="GO:0031992">
    <property type="term" value="F:energy transducer activity"/>
    <property type="evidence" value="ECO:0007669"/>
    <property type="project" value="TreeGrafter"/>
</dbReference>
<dbReference type="PROSITE" id="PS52015">
    <property type="entry name" value="TONB_CTD"/>
    <property type="match status" value="1"/>
</dbReference>
<feature type="compositionally biased region" description="Pro residues" evidence="10">
    <location>
        <begin position="62"/>
        <end position="102"/>
    </location>
</feature>
<evidence type="ECO:0000256" key="3">
    <source>
        <dbReference type="ARBA" id="ARBA00022448"/>
    </source>
</evidence>
<keyword evidence="9 11" id="KW-0472">Membrane</keyword>
<keyword evidence="7" id="KW-0653">Protein transport</keyword>
<dbReference type="NCBIfam" id="TIGR01352">
    <property type="entry name" value="tonB_Cterm"/>
    <property type="match status" value="1"/>
</dbReference>
<dbReference type="InterPro" id="IPR051045">
    <property type="entry name" value="TonB-dependent_transducer"/>
</dbReference>
<dbReference type="AlphaFoldDB" id="A0A2P7QGM3"/>
<evidence type="ECO:0000256" key="5">
    <source>
        <dbReference type="ARBA" id="ARBA00022519"/>
    </source>
</evidence>
<feature type="region of interest" description="Disordered" evidence="10">
    <location>
        <begin position="50"/>
        <end position="129"/>
    </location>
</feature>
<evidence type="ECO:0000256" key="10">
    <source>
        <dbReference type="SAM" id="MobiDB-lite"/>
    </source>
</evidence>
<dbReference type="GO" id="GO:0098797">
    <property type="term" value="C:plasma membrane protein complex"/>
    <property type="evidence" value="ECO:0007669"/>
    <property type="project" value="TreeGrafter"/>
</dbReference>
<reference evidence="13 14" key="1">
    <citation type="submission" date="2018-03" db="EMBL/GenBank/DDBJ databases">
        <title>The draft genome of Sphingosinicella sp. GL-C-18.</title>
        <authorList>
            <person name="Liu L."/>
            <person name="Li L."/>
            <person name="Liang L."/>
            <person name="Zhang X."/>
            <person name="Wang T."/>
        </authorList>
    </citation>
    <scope>NUCLEOTIDE SEQUENCE [LARGE SCALE GENOMIC DNA]</scope>
    <source>
        <strain evidence="13 14">GL-C-18</strain>
    </source>
</reference>
<dbReference type="EMBL" id="PXYI01000010">
    <property type="protein sequence ID" value="PSJ37138.1"/>
    <property type="molecule type" value="Genomic_DNA"/>
</dbReference>
<evidence type="ECO:0000256" key="2">
    <source>
        <dbReference type="ARBA" id="ARBA00006555"/>
    </source>
</evidence>
<dbReference type="InterPro" id="IPR037682">
    <property type="entry name" value="TonB_C"/>
</dbReference>
<feature type="transmembrane region" description="Helical" evidence="11">
    <location>
        <begin position="12"/>
        <end position="36"/>
    </location>
</feature>
<evidence type="ECO:0000256" key="8">
    <source>
        <dbReference type="ARBA" id="ARBA00022989"/>
    </source>
</evidence>
<protein>
    <submittedName>
        <fullName evidence="13">Energy transducer TonB</fullName>
    </submittedName>
</protein>
<dbReference type="GO" id="GO:0015031">
    <property type="term" value="P:protein transport"/>
    <property type="evidence" value="ECO:0007669"/>
    <property type="project" value="UniProtKB-KW"/>
</dbReference>
<evidence type="ECO:0000259" key="12">
    <source>
        <dbReference type="PROSITE" id="PS52015"/>
    </source>
</evidence>
<dbReference type="RefSeq" id="WP_106515579.1">
    <property type="nucleotide sequence ID" value="NZ_PXYI01000010.1"/>
</dbReference>
<dbReference type="Gene3D" id="3.30.1150.10">
    <property type="match status" value="1"/>
</dbReference>
<evidence type="ECO:0000256" key="1">
    <source>
        <dbReference type="ARBA" id="ARBA00004383"/>
    </source>
</evidence>
<proteinExistence type="inferred from homology"/>
<keyword evidence="6 11" id="KW-0812">Transmembrane</keyword>
<feature type="domain" description="TonB C-terminal" evidence="12">
    <location>
        <begin position="133"/>
        <end position="226"/>
    </location>
</feature>
<comment type="similarity">
    <text evidence="2">Belongs to the TonB family.</text>
</comment>
<organism evidence="13 14">
    <name type="scientific">Allosphingosinicella deserti</name>
    <dbReference type="NCBI Taxonomy" id="2116704"/>
    <lineage>
        <taxon>Bacteria</taxon>
        <taxon>Pseudomonadati</taxon>
        <taxon>Pseudomonadota</taxon>
        <taxon>Alphaproteobacteria</taxon>
        <taxon>Sphingomonadales</taxon>
        <taxon>Sphingomonadaceae</taxon>
        <taxon>Allosphingosinicella</taxon>
    </lineage>
</organism>
<gene>
    <name evidence="13" type="ORF">C7I55_24055</name>
</gene>